<dbReference type="OrthoDB" id="1930532at2"/>
<dbReference type="RefSeq" id="WP_042399462.1">
    <property type="nucleotide sequence ID" value="NZ_CYYT01000018.1"/>
</dbReference>
<name>A0A174F7N9_9CLOT</name>
<gene>
    <name evidence="1" type="ORF">ERS852470_03199</name>
</gene>
<proteinExistence type="predicted"/>
<dbReference type="EMBL" id="CYZV01000044">
    <property type="protein sequence ID" value="CUO73255.1"/>
    <property type="molecule type" value="Genomic_DNA"/>
</dbReference>
<dbReference type="GO" id="GO:0004751">
    <property type="term" value="F:ribose-5-phosphate isomerase activity"/>
    <property type="evidence" value="ECO:0007669"/>
    <property type="project" value="UniProtKB-EC"/>
</dbReference>
<keyword evidence="1" id="KW-0413">Isomerase</keyword>
<dbReference type="AlphaFoldDB" id="A0A174F7N9"/>
<sequence>MLKIKGVNKINKYENIIMILCQYYEVNYEEFNKLLKKREKSYLTVLLMKKFRCLNSEGLKEKLGIISNRSLHYKIKIAEEKILINKKFRDEYFELEEKIKENLKNA</sequence>
<organism evidence="1 2">
    <name type="scientific">Clostridium disporicum</name>
    <dbReference type="NCBI Taxonomy" id="84024"/>
    <lineage>
        <taxon>Bacteria</taxon>
        <taxon>Bacillati</taxon>
        <taxon>Bacillota</taxon>
        <taxon>Clostridia</taxon>
        <taxon>Eubacteriales</taxon>
        <taxon>Clostridiaceae</taxon>
        <taxon>Clostridium</taxon>
    </lineage>
</organism>
<evidence type="ECO:0000313" key="2">
    <source>
        <dbReference type="Proteomes" id="UP000095558"/>
    </source>
</evidence>
<accession>A0A174F7N9</accession>
<protein>
    <submittedName>
        <fullName evidence="1">Ribose 5-phosphate isomerase</fullName>
        <ecNumber evidence="1">5.3.1.6</ecNumber>
    </submittedName>
</protein>
<dbReference type="Proteomes" id="UP000095558">
    <property type="component" value="Unassembled WGS sequence"/>
</dbReference>
<dbReference type="EC" id="5.3.1.6" evidence="1"/>
<reference evidence="1 2" key="1">
    <citation type="submission" date="2015-09" db="EMBL/GenBank/DDBJ databases">
        <authorList>
            <consortium name="Pathogen Informatics"/>
        </authorList>
    </citation>
    <scope>NUCLEOTIDE SEQUENCE [LARGE SCALE GENOMIC DNA]</scope>
    <source>
        <strain evidence="1 2">2789STDY5834855</strain>
    </source>
</reference>
<dbReference type="GeneID" id="83012334"/>
<evidence type="ECO:0000313" key="1">
    <source>
        <dbReference type="EMBL" id="CUO73255.1"/>
    </source>
</evidence>